<dbReference type="PROSITE" id="PS00175">
    <property type="entry name" value="PG_MUTASE"/>
    <property type="match status" value="1"/>
</dbReference>
<dbReference type="PANTHER" id="PTHR46517">
    <property type="entry name" value="FRUCTOSE-2,6-BISPHOSPHATASE TIGAR"/>
    <property type="match status" value="1"/>
</dbReference>
<evidence type="ECO:0000256" key="1">
    <source>
        <dbReference type="ARBA" id="ARBA00022801"/>
    </source>
</evidence>
<dbReference type="InterPro" id="IPR001345">
    <property type="entry name" value="PG/BPGM_mutase_AS"/>
</dbReference>
<dbReference type="InterPro" id="IPR029033">
    <property type="entry name" value="His_PPase_superfam"/>
</dbReference>
<dbReference type="EC" id="3.1.3.-" evidence="2"/>
<comment type="caution">
    <text evidence="2">The sequence shown here is derived from an EMBL/GenBank/DDBJ whole genome shotgun (WGS) entry which is preliminary data.</text>
</comment>
<dbReference type="Gene3D" id="3.40.50.1240">
    <property type="entry name" value="Phosphoglycerate mutase-like"/>
    <property type="match status" value="1"/>
</dbReference>
<dbReference type="InterPro" id="IPR013078">
    <property type="entry name" value="His_Pase_superF_clade-1"/>
</dbReference>
<dbReference type="SUPFAM" id="SSF53254">
    <property type="entry name" value="Phosphoglycerate mutase-like"/>
    <property type="match status" value="1"/>
</dbReference>
<protein>
    <submittedName>
        <fullName evidence="2">Histidine phosphatase family protein</fullName>
        <ecNumber evidence="2">3.1.3.-</ecNumber>
    </submittedName>
</protein>
<sequence length="233" mass="26077">MSNKVILYLMRHGQTIMNKAGRVQGWCDGVLTDEGIKVVKYVAAGLRDVEFKAAYSSDLQRAVKTARIVIAENKVSKDLELKEIPELREVCCGKYEGEIEKMMFTDIMKHLNVSSFSEIRSLGDFEKSYIDSCAVLDETGQAEDYNTLIERVMKGLKAIGEANSQDGGGNVLLVVHGGMLRALLKELNKNLCITDMDNCCVSKIEYGNGNFKVLSVNDMSYKEKGEKFYKRCL</sequence>
<dbReference type="CDD" id="cd07067">
    <property type="entry name" value="HP_PGM_like"/>
    <property type="match status" value="1"/>
</dbReference>
<name>A0ABW8T8W9_9CLOT</name>
<evidence type="ECO:0000313" key="2">
    <source>
        <dbReference type="EMBL" id="MFL0248791.1"/>
    </source>
</evidence>
<dbReference type="RefSeq" id="WP_406785474.1">
    <property type="nucleotide sequence ID" value="NZ_JBJIAA010000001.1"/>
</dbReference>
<dbReference type="Pfam" id="PF00300">
    <property type="entry name" value="His_Phos_1"/>
    <property type="match status" value="1"/>
</dbReference>
<organism evidence="2 3">
    <name type="scientific">Clostridium neuense</name>
    <dbReference type="NCBI Taxonomy" id="1728934"/>
    <lineage>
        <taxon>Bacteria</taxon>
        <taxon>Bacillati</taxon>
        <taxon>Bacillota</taxon>
        <taxon>Clostridia</taxon>
        <taxon>Eubacteriales</taxon>
        <taxon>Clostridiaceae</taxon>
        <taxon>Clostridium</taxon>
    </lineage>
</organism>
<dbReference type="EMBL" id="JBJIAA010000001">
    <property type="protein sequence ID" value="MFL0248791.1"/>
    <property type="molecule type" value="Genomic_DNA"/>
</dbReference>
<dbReference type="PANTHER" id="PTHR46517:SF1">
    <property type="entry name" value="FRUCTOSE-2,6-BISPHOSPHATASE TIGAR"/>
    <property type="match status" value="1"/>
</dbReference>
<dbReference type="GO" id="GO:0016787">
    <property type="term" value="F:hydrolase activity"/>
    <property type="evidence" value="ECO:0007669"/>
    <property type="project" value="UniProtKB-KW"/>
</dbReference>
<accession>A0ABW8T8W9</accession>
<keyword evidence="1 2" id="KW-0378">Hydrolase</keyword>
<dbReference type="SMART" id="SM00855">
    <property type="entry name" value="PGAM"/>
    <property type="match status" value="1"/>
</dbReference>
<keyword evidence="3" id="KW-1185">Reference proteome</keyword>
<evidence type="ECO:0000313" key="3">
    <source>
        <dbReference type="Proteomes" id="UP001623592"/>
    </source>
</evidence>
<proteinExistence type="predicted"/>
<dbReference type="Proteomes" id="UP001623592">
    <property type="component" value="Unassembled WGS sequence"/>
</dbReference>
<reference evidence="2 3" key="1">
    <citation type="submission" date="2024-11" db="EMBL/GenBank/DDBJ databases">
        <authorList>
            <person name="Heng Y.C."/>
            <person name="Lim A.C.H."/>
            <person name="Lee J.K.Y."/>
            <person name="Kittelmann S."/>
        </authorList>
    </citation>
    <scope>NUCLEOTIDE SEQUENCE [LARGE SCALE GENOMIC DNA]</scope>
    <source>
        <strain evidence="2 3">WILCCON 0114</strain>
    </source>
</reference>
<gene>
    <name evidence="2" type="ORF">ACJDT4_00030</name>
</gene>
<dbReference type="InterPro" id="IPR051695">
    <property type="entry name" value="Phosphoglycerate_Mutase"/>
</dbReference>